<dbReference type="Gene3D" id="1.10.510.10">
    <property type="entry name" value="Transferase(Phosphotransferase) domain 1"/>
    <property type="match status" value="1"/>
</dbReference>
<dbReference type="InterPro" id="IPR052059">
    <property type="entry name" value="CR_Ser/Thr_kinase"/>
</dbReference>
<accession>A0ABC8SX63</accession>
<keyword evidence="2" id="KW-0547">Nucleotide-binding</keyword>
<evidence type="ECO:0000256" key="3">
    <source>
        <dbReference type="ARBA" id="ARBA00022777"/>
    </source>
</evidence>
<evidence type="ECO:0000313" key="6">
    <source>
        <dbReference type="Proteomes" id="UP001642360"/>
    </source>
</evidence>
<keyword evidence="1" id="KW-0808">Transferase</keyword>
<name>A0ABC8SX63_9AQUA</name>
<dbReference type="GO" id="GO:0016301">
    <property type="term" value="F:kinase activity"/>
    <property type="evidence" value="ECO:0007669"/>
    <property type="project" value="UniProtKB-KW"/>
</dbReference>
<dbReference type="PANTHER" id="PTHR47973">
    <property type="entry name" value="CYSTEINE-RICH RECEPTOR-LIKE PROTEIN KINASE 3"/>
    <property type="match status" value="1"/>
</dbReference>
<dbReference type="Proteomes" id="UP001642360">
    <property type="component" value="Unassembled WGS sequence"/>
</dbReference>
<reference evidence="5 6" key="1">
    <citation type="submission" date="2024-02" db="EMBL/GenBank/DDBJ databases">
        <authorList>
            <person name="Vignale AGUSTIN F."/>
            <person name="Sosa J E."/>
            <person name="Modenutti C."/>
        </authorList>
    </citation>
    <scope>NUCLEOTIDE SEQUENCE [LARGE SCALE GENOMIC DNA]</scope>
</reference>
<gene>
    <name evidence="5" type="ORF">ILEXP_LOCUS30596</name>
</gene>
<protein>
    <submittedName>
        <fullName evidence="5">Uncharacterized protein</fullName>
    </submittedName>
</protein>
<dbReference type="EMBL" id="CAUOFW020003725">
    <property type="protein sequence ID" value="CAK9161781.1"/>
    <property type="molecule type" value="Genomic_DNA"/>
</dbReference>
<keyword evidence="4" id="KW-0067">ATP-binding</keyword>
<sequence length="87" mass="9853">MPTWKHFQENKLSEIVDKSIEVENMDETLRVIQIGLLCTQESPSLRPTMTTVIQLRMQKELALPIPSKSPFTDDAFLSLSCFPGSSQ</sequence>
<keyword evidence="3" id="KW-0418">Kinase</keyword>
<proteinExistence type="predicted"/>
<organism evidence="5 6">
    <name type="scientific">Ilex paraguariensis</name>
    <name type="common">yerba mate</name>
    <dbReference type="NCBI Taxonomy" id="185542"/>
    <lineage>
        <taxon>Eukaryota</taxon>
        <taxon>Viridiplantae</taxon>
        <taxon>Streptophyta</taxon>
        <taxon>Embryophyta</taxon>
        <taxon>Tracheophyta</taxon>
        <taxon>Spermatophyta</taxon>
        <taxon>Magnoliopsida</taxon>
        <taxon>eudicotyledons</taxon>
        <taxon>Gunneridae</taxon>
        <taxon>Pentapetalae</taxon>
        <taxon>asterids</taxon>
        <taxon>campanulids</taxon>
        <taxon>Aquifoliales</taxon>
        <taxon>Aquifoliaceae</taxon>
        <taxon>Ilex</taxon>
    </lineage>
</organism>
<evidence type="ECO:0000313" key="5">
    <source>
        <dbReference type="EMBL" id="CAK9161781.1"/>
    </source>
</evidence>
<evidence type="ECO:0000256" key="1">
    <source>
        <dbReference type="ARBA" id="ARBA00022679"/>
    </source>
</evidence>
<dbReference type="AlphaFoldDB" id="A0ABC8SX63"/>
<keyword evidence="6" id="KW-1185">Reference proteome</keyword>
<dbReference type="GO" id="GO:0005524">
    <property type="term" value="F:ATP binding"/>
    <property type="evidence" value="ECO:0007669"/>
    <property type="project" value="UniProtKB-KW"/>
</dbReference>
<evidence type="ECO:0000256" key="2">
    <source>
        <dbReference type="ARBA" id="ARBA00022741"/>
    </source>
</evidence>
<comment type="caution">
    <text evidence="5">The sequence shown here is derived from an EMBL/GenBank/DDBJ whole genome shotgun (WGS) entry which is preliminary data.</text>
</comment>
<evidence type="ECO:0000256" key="4">
    <source>
        <dbReference type="ARBA" id="ARBA00022840"/>
    </source>
</evidence>